<evidence type="ECO:0000313" key="3">
    <source>
        <dbReference type="Proteomes" id="UP000008694"/>
    </source>
</evidence>
<reference evidence="3" key="1">
    <citation type="journal article" date="2011" name="Nat. Genet.">
        <title>The Arabidopsis lyrata genome sequence and the basis of rapid genome size change.</title>
        <authorList>
            <person name="Hu T.T."/>
            <person name="Pattyn P."/>
            <person name="Bakker E.G."/>
            <person name="Cao J."/>
            <person name="Cheng J.-F."/>
            <person name="Clark R.M."/>
            <person name="Fahlgren N."/>
            <person name="Fawcett J.A."/>
            <person name="Grimwood J."/>
            <person name="Gundlach H."/>
            <person name="Haberer G."/>
            <person name="Hollister J.D."/>
            <person name="Ossowski S."/>
            <person name="Ottilar R.P."/>
            <person name="Salamov A.A."/>
            <person name="Schneeberger K."/>
            <person name="Spannagl M."/>
            <person name="Wang X."/>
            <person name="Yang L."/>
            <person name="Nasrallah M.E."/>
            <person name="Bergelson J."/>
            <person name="Carrington J.C."/>
            <person name="Gaut B.S."/>
            <person name="Schmutz J."/>
            <person name="Mayer K.F.X."/>
            <person name="Van de Peer Y."/>
            <person name="Grigoriev I.V."/>
            <person name="Nordborg M."/>
            <person name="Weigel D."/>
            <person name="Guo Y.-L."/>
        </authorList>
    </citation>
    <scope>NUCLEOTIDE SEQUENCE [LARGE SCALE GENOMIC DNA]</scope>
    <source>
        <strain evidence="3">cv. MN47</strain>
    </source>
</reference>
<evidence type="ECO:0000259" key="1">
    <source>
        <dbReference type="Pfam" id="PF10536"/>
    </source>
</evidence>
<dbReference type="PANTHER" id="PTHR46033:SF73">
    <property type="entry name" value="AMINOTRANSFERASE-LIKE, MOBILE DOMAIN PROTEIN-RELATED"/>
    <property type="match status" value="1"/>
</dbReference>
<accession>D7KB28</accession>
<sequence>EVQVWTWERFRELQPKPNKLLQGQPRLGLWDDLKQQTRDVKQILENSKMDSFEWRPYTRTVTNWKFPKFYPEKAMCVTVCPSLDEEFISFARCIKVSELVGIKKVEHYFPNRVATQFGMLQDIPSLVDRNNLSREAAWNDYNKPINDLALNIPSRSAISCVSTLTFSEWWRKIQNSGLKITKTCLDKAFYGGEIANAYYLC</sequence>
<dbReference type="eggNOG" id="ENOG502QSN7">
    <property type="taxonomic scope" value="Eukaryota"/>
</dbReference>
<dbReference type="GO" id="GO:0010073">
    <property type="term" value="P:meristem maintenance"/>
    <property type="evidence" value="ECO:0007669"/>
    <property type="project" value="InterPro"/>
</dbReference>
<dbReference type="Pfam" id="PF10536">
    <property type="entry name" value="PMD"/>
    <property type="match status" value="1"/>
</dbReference>
<feature type="non-terminal residue" evidence="2">
    <location>
        <position position="1"/>
    </location>
</feature>
<proteinExistence type="predicted"/>
<gene>
    <name evidence="2" type="ORF">ARALYDRAFT_682881</name>
</gene>
<protein>
    <submittedName>
        <fullName evidence="2">Predicted protein</fullName>
    </submittedName>
</protein>
<feature type="domain" description="Aminotransferase-like plant mobile" evidence="1">
    <location>
        <begin position="2"/>
        <end position="171"/>
    </location>
</feature>
<dbReference type="EMBL" id="GL348713">
    <property type="protein sequence ID" value="EFH70911.1"/>
    <property type="molecule type" value="Genomic_DNA"/>
</dbReference>
<evidence type="ECO:0000313" key="2">
    <source>
        <dbReference type="EMBL" id="EFH70911.1"/>
    </source>
</evidence>
<name>D7KB28_ARALL</name>
<dbReference type="STRING" id="81972.D7KB28"/>
<organism evidence="3">
    <name type="scientific">Arabidopsis lyrata subsp. lyrata</name>
    <name type="common">Lyre-leaved rock-cress</name>
    <dbReference type="NCBI Taxonomy" id="81972"/>
    <lineage>
        <taxon>Eukaryota</taxon>
        <taxon>Viridiplantae</taxon>
        <taxon>Streptophyta</taxon>
        <taxon>Embryophyta</taxon>
        <taxon>Tracheophyta</taxon>
        <taxon>Spermatophyta</taxon>
        <taxon>Magnoliopsida</taxon>
        <taxon>eudicotyledons</taxon>
        <taxon>Gunneridae</taxon>
        <taxon>Pentapetalae</taxon>
        <taxon>rosids</taxon>
        <taxon>malvids</taxon>
        <taxon>Brassicales</taxon>
        <taxon>Brassicaceae</taxon>
        <taxon>Camelineae</taxon>
        <taxon>Arabidopsis</taxon>
    </lineage>
</organism>
<dbReference type="PANTHER" id="PTHR46033">
    <property type="entry name" value="PROTEIN MAIN-LIKE 2"/>
    <property type="match status" value="1"/>
</dbReference>
<dbReference type="InterPro" id="IPR044824">
    <property type="entry name" value="MAIN-like"/>
</dbReference>
<dbReference type="AlphaFoldDB" id="D7KB28"/>
<dbReference type="Gramene" id="Al_scaffold_0001_5204">
    <property type="protein sequence ID" value="Al_scaffold_0001_5204"/>
    <property type="gene ID" value="Al_scaffold_0001_5204"/>
</dbReference>
<dbReference type="HOGENOM" id="CLU_1363459_0_0_1"/>
<dbReference type="Proteomes" id="UP000008694">
    <property type="component" value="Unassembled WGS sequence"/>
</dbReference>
<dbReference type="InterPro" id="IPR019557">
    <property type="entry name" value="AminoTfrase-like_pln_mobile"/>
</dbReference>
<keyword evidence="3" id="KW-1185">Reference proteome</keyword>